<organism evidence="3 4">
    <name type="scientific">Favolaschia claudopus</name>
    <dbReference type="NCBI Taxonomy" id="2862362"/>
    <lineage>
        <taxon>Eukaryota</taxon>
        <taxon>Fungi</taxon>
        <taxon>Dikarya</taxon>
        <taxon>Basidiomycota</taxon>
        <taxon>Agaricomycotina</taxon>
        <taxon>Agaricomycetes</taxon>
        <taxon>Agaricomycetidae</taxon>
        <taxon>Agaricales</taxon>
        <taxon>Marasmiineae</taxon>
        <taxon>Mycenaceae</taxon>
        <taxon>Favolaschia</taxon>
    </lineage>
</organism>
<feature type="region of interest" description="Disordered" evidence="1">
    <location>
        <begin position="51"/>
        <end position="72"/>
    </location>
</feature>
<accession>A0AAW0ASM4</accession>
<dbReference type="AlphaFoldDB" id="A0AAW0ASM4"/>
<feature type="transmembrane region" description="Helical" evidence="2">
    <location>
        <begin position="272"/>
        <end position="297"/>
    </location>
</feature>
<keyword evidence="2" id="KW-1133">Transmembrane helix</keyword>
<evidence type="ECO:0000313" key="4">
    <source>
        <dbReference type="Proteomes" id="UP001362999"/>
    </source>
</evidence>
<gene>
    <name evidence="3" type="ORF">R3P38DRAFT_3203593</name>
</gene>
<dbReference type="Proteomes" id="UP001362999">
    <property type="component" value="Unassembled WGS sequence"/>
</dbReference>
<feature type="region of interest" description="Disordered" evidence="1">
    <location>
        <begin position="1"/>
        <end position="30"/>
    </location>
</feature>
<sequence>MRSLGRIRHTNTVVPPPPAPSQAPTSESDDTLHFECSSKILSSPDDVLLLRRGGHIPDDADEPSTPPLPPALHAAASWGTSVGLPLVIDASLGSSSPGDVLLLRRWRFLGRHGRHLEGTLSATDPARPCVAGVRAPTPLDVALLSGKKITKTLPYIVMMIFHATACVHTTASCFDHGASPPSSVLLVLDHFLRGSPPLRAASQHVCLQLRVVPAGRTLVLMPTSTQVGLAVSCNAFGLVEFLVRLSSNDPPPSRPALLVVIVSLRGPSPSPLLTAAAITVGCLPPLGVSGALMYLYVVRQAT</sequence>
<keyword evidence="4" id="KW-1185">Reference proteome</keyword>
<keyword evidence="2" id="KW-0812">Transmembrane</keyword>
<comment type="caution">
    <text evidence="3">The sequence shown here is derived from an EMBL/GenBank/DDBJ whole genome shotgun (WGS) entry which is preliminary data.</text>
</comment>
<reference evidence="3 4" key="1">
    <citation type="journal article" date="2024" name="J Genomics">
        <title>Draft genome sequencing and assembly of Favolaschia claudopus CIRM-BRFM 2984 isolated from oak limbs.</title>
        <authorList>
            <person name="Navarro D."/>
            <person name="Drula E."/>
            <person name="Chaduli D."/>
            <person name="Cazenave R."/>
            <person name="Ahrendt S."/>
            <person name="Wang J."/>
            <person name="Lipzen A."/>
            <person name="Daum C."/>
            <person name="Barry K."/>
            <person name="Grigoriev I.V."/>
            <person name="Favel A."/>
            <person name="Rosso M.N."/>
            <person name="Martin F."/>
        </authorList>
    </citation>
    <scope>NUCLEOTIDE SEQUENCE [LARGE SCALE GENOMIC DNA]</scope>
    <source>
        <strain evidence="3 4">CIRM-BRFM 2984</strain>
    </source>
</reference>
<protein>
    <submittedName>
        <fullName evidence="3">Uncharacterized protein</fullName>
    </submittedName>
</protein>
<dbReference type="EMBL" id="JAWWNJ010000051">
    <property type="protein sequence ID" value="KAK7016362.1"/>
    <property type="molecule type" value="Genomic_DNA"/>
</dbReference>
<evidence type="ECO:0000256" key="1">
    <source>
        <dbReference type="SAM" id="MobiDB-lite"/>
    </source>
</evidence>
<evidence type="ECO:0000256" key="2">
    <source>
        <dbReference type="SAM" id="Phobius"/>
    </source>
</evidence>
<evidence type="ECO:0000313" key="3">
    <source>
        <dbReference type="EMBL" id="KAK7016362.1"/>
    </source>
</evidence>
<name>A0AAW0ASM4_9AGAR</name>
<keyword evidence="2" id="KW-0472">Membrane</keyword>
<proteinExistence type="predicted"/>